<gene>
    <name evidence="2" type="ORF">STA1M1_24070</name>
</gene>
<reference evidence="2" key="1">
    <citation type="journal article" date="2023" name="Int. J. Syst. Evol. Microbiol.">
        <title>Sinisalibacter aestuarii sp. nov., isolated from estuarine sediment of the Arakawa River.</title>
        <authorList>
            <person name="Arafat S.T."/>
            <person name="Hirano S."/>
            <person name="Sato A."/>
            <person name="Takeuchi K."/>
            <person name="Yasuda T."/>
            <person name="Terahara T."/>
            <person name="Hamada M."/>
            <person name="Kobayashi T."/>
        </authorList>
    </citation>
    <scope>NUCLEOTIDE SEQUENCE</scope>
    <source>
        <strain evidence="2">B-399</strain>
    </source>
</reference>
<name>A0ABQ5LU82_9RHOB</name>
<dbReference type="Pfam" id="PF03358">
    <property type="entry name" value="FMN_red"/>
    <property type="match status" value="1"/>
</dbReference>
<dbReference type="InterPro" id="IPR029039">
    <property type="entry name" value="Flavoprotein-like_sf"/>
</dbReference>
<dbReference type="Proteomes" id="UP001144205">
    <property type="component" value="Unassembled WGS sequence"/>
</dbReference>
<evidence type="ECO:0000313" key="2">
    <source>
        <dbReference type="EMBL" id="GKY88538.1"/>
    </source>
</evidence>
<accession>A0ABQ5LU82</accession>
<dbReference type="InterPro" id="IPR005025">
    <property type="entry name" value="FMN_Rdtase-like_dom"/>
</dbReference>
<organism evidence="2 3">
    <name type="scientific">Sinisalibacter aestuarii</name>
    <dbReference type="NCBI Taxonomy" id="2949426"/>
    <lineage>
        <taxon>Bacteria</taxon>
        <taxon>Pseudomonadati</taxon>
        <taxon>Pseudomonadota</taxon>
        <taxon>Alphaproteobacteria</taxon>
        <taxon>Rhodobacterales</taxon>
        <taxon>Roseobacteraceae</taxon>
        <taxon>Sinisalibacter</taxon>
    </lineage>
</organism>
<dbReference type="EMBL" id="BROH01000007">
    <property type="protein sequence ID" value="GKY88538.1"/>
    <property type="molecule type" value="Genomic_DNA"/>
</dbReference>
<dbReference type="Gene3D" id="3.40.50.360">
    <property type="match status" value="1"/>
</dbReference>
<evidence type="ECO:0000313" key="3">
    <source>
        <dbReference type="Proteomes" id="UP001144205"/>
    </source>
</evidence>
<keyword evidence="3" id="KW-1185">Reference proteome</keyword>
<comment type="caution">
    <text evidence="2">The sequence shown here is derived from an EMBL/GenBank/DDBJ whole genome shotgun (WGS) entry which is preliminary data.</text>
</comment>
<protein>
    <submittedName>
        <fullName evidence="2">FMN reductase</fullName>
    </submittedName>
</protein>
<dbReference type="PANTHER" id="PTHR30543">
    <property type="entry name" value="CHROMATE REDUCTASE"/>
    <property type="match status" value="1"/>
</dbReference>
<proteinExistence type="predicted"/>
<dbReference type="PANTHER" id="PTHR30543:SF21">
    <property type="entry name" value="NAD(P)H-DEPENDENT FMN REDUCTASE LOT6"/>
    <property type="match status" value="1"/>
</dbReference>
<dbReference type="RefSeq" id="WP_281842579.1">
    <property type="nucleotide sequence ID" value="NZ_BROH01000007.1"/>
</dbReference>
<dbReference type="InterPro" id="IPR050712">
    <property type="entry name" value="NAD(P)H-dep_reductase"/>
</dbReference>
<sequence>MTKPRIALVIGSTRATRFADKPATWLLDKAAARDDLDMEILDLREFDLPLFDAPASNAWMPSTDPNVVAFQEKVAEYDGYIFMVAEYNHSITGVLKNAIDQAALVWAHKPMGAFGYGGVGAARAVEHLRLIAVENNMVPVRSAIHLAAGEFLKVHPLGANGEMSAVDEVLTPSAMALMDDIVWWAGATKAARAA</sequence>
<dbReference type="SUPFAM" id="SSF52218">
    <property type="entry name" value="Flavoproteins"/>
    <property type="match status" value="1"/>
</dbReference>
<feature type="domain" description="NADPH-dependent FMN reductase-like" evidence="1">
    <location>
        <begin position="4"/>
        <end position="144"/>
    </location>
</feature>
<evidence type="ECO:0000259" key="1">
    <source>
        <dbReference type="Pfam" id="PF03358"/>
    </source>
</evidence>